<dbReference type="InterPro" id="IPR037066">
    <property type="entry name" value="Plug_dom_sf"/>
</dbReference>
<evidence type="ECO:0000256" key="7">
    <source>
        <dbReference type="ARBA" id="ARBA00023237"/>
    </source>
</evidence>
<dbReference type="Gene3D" id="2.40.170.20">
    <property type="entry name" value="TonB-dependent receptor, beta-barrel domain"/>
    <property type="match status" value="1"/>
</dbReference>
<dbReference type="EMBL" id="AGWJ02000002">
    <property type="protein sequence ID" value="EHO82961.1"/>
    <property type="molecule type" value="Genomic_DNA"/>
</dbReference>
<feature type="domain" description="TonB-dependent receptor plug" evidence="12">
    <location>
        <begin position="42"/>
        <end position="152"/>
    </location>
</feature>
<dbReference type="Proteomes" id="UP000003233">
    <property type="component" value="Unassembled WGS sequence"/>
</dbReference>
<protein>
    <recommendedName>
        <fullName evidence="15">TonB-dependent receptor plug domain-containing protein</fullName>
    </recommendedName>
</protein>
<comment type="caution">
    <text evidence="13">The sequence shown here is derived from an EMBL/GenBank/DDBJ whole genome shotgun (WGS) entry which is preliminary data.</text>
</comment>
<evidence type="ECO:0000256" key="6">
    <source>
        <dbReference type="ARBA" id="ARBA00023136"/>
    </source>
</evidence>
<evidence type="ECO:0000256" key="1">
    <source>
        <dbReference type="ARBA" id="ARBA00004571"/>
    </source>
</evidence>
<proteinExistence type="inferred from homology"/>
<name>H1PRE8_9FUSO</name>
<dbReference type="InterPro" id="IPR000531">
    <property type="entry name" value="Beta-barrel_TonB"/>
</dbReference>
<evidence type="ECO:0000259" key="11">
    <source>
        <dbReference type="Pfam" id="PF00593"/>
    </source>
</evidence>
<evidence type="ECO:0000313" key="14">
    <source>
        <dbReference type="Proteomes" id="UP000003233"/>
    </source>
</evidence>
<dbReference type="InterPro" id="IPR012910">
    <property type="entry name" value="Plug_dom"/>
</dbReference>
<keyword evidence="7 8" id="KW-0998">Cell outer membrane</keyword>
<dbReference type="Pfam" id="PF00593">
    <property type="entry name" value="TonB_dep_Rec_b-barrel"/>
    <property type="match status" value="1"/>
</dbReference>
<evidence type="ECO:0000256" key="2">
    <source>
        <dbReference type="ARBA" id="ARBA00022448"/>
    </source>
</evidence>
<dbReference type="PATRIC" id="fig|457404.5.peg.282"/>
<keyword evidence="4 8" id="KW-0812">Transmembrane</keyword>
<dbReference type="BioCyc" id="FSP457404-HMP:GTSQ-993-MONOMER"/>
<evidence type="ECO:0000256" key="10">
    <source>
        <dbReference type="SAM" id="SignalP"/>
    </source>
</evidence>
<dbReference type="PROSITE" id="PS52016">
    <property type="entry name" value="TONB_DEPENDENT_REC_3"/>
    <property type="match status" value="1"/>
</dbReference>
<dbReference type="GO" id="GO:0044718">
    <property type="term" value="P:siderophore transmembrane transport"/>
    <property type="evidence" value="ECO:0007669"/>
    <property type="project" value="TreeGrafter"/>
</dbReference>
<comment type="subcellular location">
    <subcellularLocation>
        <location evidence="1 8">Cell outer membrane</location>
        <topology evidence="1 8">Multi-pass membrane protein</topology>
    </subcellularLocation>
</comment>
<reference evidence="13 14" key="1">
    <citation type="submission" date="2012-07" db="EMBL/GenBank/DDBJ databases">
        <title>The Genome Sequence of Fusobacterium ulcerans 12_1B.</title>
        <authorList>
            <consortium name="The Broad Institute Genome Sequencing Platform"/>
            <person name="Earl A."/>
            <person name="Ward D."/>
            <person name="Feldgarden M."/>
            <person name="Gevers D."/>
            <person name="Strauss J."/>
            <person name="Ambrose C.E."/>
            <person name="Allen-Vercoe E."/>
            <person name="Walker B."/>
            <person name="Young S.K."/>
            <person name="Zeng Q."/>
            <person name="Gargeya S."/>
            <person name="Fitzgerald M."/>
            <person name="Haas B."/>
            <person name="Abouelleil A."/>
            <person name="Alvarado L."/>
            <person name="Arachchi H.M."/>
            <person name="Berlin A.M."/>
            <person name="Chapman S.B."/>
            <person name="Goldberg J."/>
            <person name="Griggs A."/>
            <person name="Gujja S."/>
            <person name="Hansen M."/>
            <person name="Howarth C."/>
            <person name="Imamovic A."/>
            <person name="Larimer J."/>
            <person name="McCowen C."/>
            <person name="Montmayeur A."/>
            <person name="Murphy C."/>
            <person name="Neiman D."/>
            <person name="Pearson M."/>
            <person name="Priest M."/>
            <person name="Roberts A."/>
            <person name="Saif S."/>
            <person name="Shea T."/>
            <person name="Sisk P."/>
            <person name="Sykes S."/>
            <person name="Wortman J."/>
            <person name="Nusbaum C."/>
            <person name="Birren B."/>
        </authorList>
    </citation>
    <scope>NUCLEOTIDE SEQUENCE [LARGE SCALE GENOMIC DNA]</scope>
    <source>
        <strain evidence="13 14">12_1B</strain>
    </source>
</reference>
<comment type="similarity">
    <text evidence="8 9">Belongs to the TonB-dependent receptor family.</text>
</comment>
<dbReference type="GO" id="GO:0009279">
    <property type="term" value="C:cell outer membrane"/>
    <property type="evidence" value="ECO:0007669"/>
    <property type="project" value="UniProtKB-SubCell"/>
</dbReference>
<feature type="domain" description="TonB-dependent receptor-like beta-barrel" evidence="11">
    <location>
        <begin position="206"/>
        <end position="619"/>
    </location>
</feature>
<evidence type="ECO:0000313" key="13">
    <source>
        <dbReference type="EMBL" id="EHO82961.1"/>
    </source>
</evidence>
<dbReference type="PANTHER" id="PTHR30069">
    <property type="entry name" value="TONB-DEPENDENT OUTER MEMBRANE RECEPTOR"/>
    <property type="match status" value="1"/>
</dbReference>
<evidence type="ECO:0000256" key="4">
    <source>
        <dbReference type="ARBA" id="ARBA00022692"/>
    </source>
</evidence>
<dbReference type="InterPro" id="IPR036942">
    <property type="entry name" value="Beta-barrel_TonB_sf"/>
</dbReference>
<dbReference type="InterPro" id="IPR039426">
    <property type="entry name" value="TonB-dep_rcpt-like"/>
</dbReference>
<evidence type="ECO:0000259" key="12">
    <source>
        <dbReference type="Pfam" id="PF07715"/>
    </source>
</evidence>
<dbReference type="GO" id="GO:0015344">
    <property type="term" value="F:siderophore uptake transmembrane transporter activity"/>
    <property type="evidence" value="ECO:0007669"/>
    <property type="project" value="TreeGrafter"/>
</dbReference>
<feature type="signal peptide" evidence="10">
    <location>
        <begin position="1"/>
        <end position="19"/>
    </location>
</feature>
<keyword evidence="10" id="KW-0732">Signal</keyword>
<evidence type="ECO:0000256" key="8">
    <source>
        <dbReference type="PROSITE-ProRule" id="PRU01360"/>
    </source>
</evidence>
<sequence>MKKYLMLAAILVVSSSISAADEKFAVKLDETIVSAESFGTSVLETPKNVTVITSEEIERRGAQTIEEALKVVPGLTAYNNMGGSDAKISFRGMAPGKEEQNILFLIDGIPYNSTVDTAGVNLNLIPVDTIERIEVVPNGGNVLYGEGAVAGVINIITKEGKNKKYYGTVGYERGSYDLKKYKVNVGSQITNRLSLNVNYLNKEVKNYRKHDTRDVEYADFNSKYKFDNGTLTLGFTHSETESRFPGKLTKAQVDNGEIKPSTGSTKGKEKLKVYRGKYETTITDNLQFSVAGDYKDKLYNSINEKTGATSTVRDTQSFYITPQVKYQYMDNSYFIIGGDFSKGKSEYVYTTATSTDTKRESLGVFATNKTRINDFIFTQGYRHQKIKYDVKDRLYPSTGHTLQKTVDETFTENAYELTGSYLLNDSSSVYLTYNRAFRAPTADEAGRWRPGYDVEMQTSDTFELGLKTIWNNLYFSGALFQTDTNNEIFYVAYENGKLGTTYNLPGKNRRRGLELSLEQYFDKITFREGFSYVEHEIKSGPFSGNEIPGISNYIYNLGMDYNILDNLTFNTAFYYYGSAYAAYDFHNQNGRQKGHTELNISLNYKMENGLTLYGGINNLLDKEYFNAKTGSNGKTLDYYYGTRRNYYVGFKYSF</sequence>
<keyword evidence="3 8" id="KW-1134">Transmembrane beta strand</keyword>
<dbReference type="Pfam" id="PF07715">
    <property type="entry name" value="Plug"/>
    <property type="match status" value="1"/>
</dbReference>
<evidence type="ECO:0000256" key="9">
    <source>
        <dbReference type="RuleBase" id="RU003357"/>
    </source>
</evidence>
<gene>
    <name evidence="13" type="ORF">HMPREF0402_00991</name>
</gene>
<dbReference type="HOGENOM" id="CLU_008287_18_3_0"/>
<evidence type="ECO:0000256" key="3">
    <source>
        <dbReference type="ARBA" id="ARBA00022452"/>
    </source>
</evidence>
<keyword evidence="6 8" id="KW-0472">Membrane</keyword>
<accession>H1PRE8</accession>
<dbReference type="RefSeq" id="WP_008696436.1">
    <property type="nucleotide sequence ID" value="NZ_KE161007.1"/>
</dbReference>
<dbReference type="PANTHER" id="PTHR30069:SF27">
    <property type="entry name" value="BLL4766 PROTEIN"/>
    <property type="match status" value="1"/>
</dbReference>
<dbReference type="AlphaFoldDB" id="H1PRE8"/>
<dbReference type="CDD" id="cd01347">
    <property type="entry name" value="ligand_gated_channel"/>
    <property type="match status" value="1"/>
</dbReference>
<evidence type="ECO:0000256" key="5">
    <source>
        <dbReference type="ARBA" id="ARBA00023077"/>
    </source>
</evidence>
<organism evidence="13 14">
    <name type="scientific">Fusobacterium ulcerans 12-1B</name>
    <dbReference type="NCBI Taxonomy" id="457404"/>
    <lineage>
        <taxon>Bacteria</taxon>
        <taxon>Fusobacteriati</taxon>
        <taxon>Fusobacteriota</taxon>
        <taxon>Fusobacteriia</taxon>
        <taxon>Fusobacteriales</taxon>
        <taxon>Fusobacteriaceae</taxon>
        <taxon>Fusobacterium</taxon>
    </lineage>
</organism>
<feature type="chain" id="PRO_5003553358" description="TonB-dependent receptor plug domain-containing protein" evidence="10">
    <location>
        <begin position="20"/>
        <end position="654"/>
    </location>
</feature>
<dbReference type="Gene3D" id="2.170.130.10">
    <property type="entry name" value="TonB-dependent receptor, plug domain"/>
    <property type="match status" value="1"/>
</dbReference>
<evidence type="ECO:0008006" key="15">
    <source>
        <dbReference type="Google" id="ProtNLM"/>
    </source>
</evidence>
<keyword evidence="5 9" id="KW-0798">TonB box</keyword>
<keyword evidence="14" id="KW-1185">Reference proteome</keyword>
<keyword evidence="2 8" id="KW-0813">Transport</keyword>
<dbReference type="SUPFAM" id="SSF56935">
    <property type="entry name" value="Porins"/>
    <property type="match status" value="1"/>
</dbReference>